<dbReference type="AlphaFoldDB" id="A0A5A7QWM0"/>
<sequence length="105" mass="12070">MIKDFDRRAMLHLPHPNVTFVFFYQEVELRPIEARRVGRELPCKLVGETIGGVMVNGVPTLPNNHQAYHDVSLITRQGRFSNSGPLLDRLQEIKRKMALDESVEE</sequence>
<keyword evidence="2" id="KW-1185">Reference proteome</keyword>
<evidence type="ECO:0000313" key="2">
    <source>
        <dbReference type="Proteomes" id="UP000325081"/>
    </source>
</evidence>
<accession>A0A5A7QWM0</accession>
<dbReference type="OrthoDB" id="920242at2759"/>
<protein>
    <submittedName>
        <fullName evidence="1">Ribosome maturation factor RimP</fullName>
    </submittedName>
</protein>
<comment type="caution">
    <text evidence="1">The sequence shown here is derived from an EMBL/GenBank/DDBJ whole genome shotgun (WGS) entry which is preliminary data.</text>
</comment>
<name>A0A5A7QWM0_STRAF</name>
<proteinExistence type="predicted"/>
<dbReference type="Proteomes" id="UP000325081">
    <property type="component" value="Unassembled WGS sequence"/>
</dbReference>
<dbReference type="EMBL" id="BKCP01008515">
    <property type="protein sequence ID" value="GER49366.1"/>
    <property type="molecule type" value="Genomic_DNA"/>
</dbReference>
<gene>
    <name evidence="1" type="ORF">STAS_26588</name>
</gene>
<reference evidence="2" key="1">
    <citation type="journal article" date="2019" name="Curr. Biol.">
        <title>Genome Sequence of Striga asiatica Provides Insight into the Evolution of Plant Parasitism.</title>
        <authorList>
            <person name="Yoshida S."/>
            <person name="Kim S."/>
            <person name="Wafula E.K."/>
            <person name="Tanskanen J."/>
            <person name="Kim Y.M."/>
            <person name="Honaas L."/>
            <person name="Yang Z."/>
            <person name="Spallek T."/>
            <person name="Conn C.E."/>
            <person name="Ichihashi Y."/>
            <person name="Cheong K."/>
            <person name="Cui S."/>
            <person name="Der J.P."/>
            <person name="Gundlach H."/>
            <person name="Jiao Y."/>
            <person name="Hori C."/>
            <person name="Ishida J.K."/>
            <person name="Kasahara H."/>
            <person name="Kiba T."/>
            <person name="Kim M.S."/>
            <person name="Koo N."/>
            <person name="Laohavisit A."/>
            <person name="Lee Y.H."/>
            <person name="Lumba S."/>
            <person name="McCourt P."/>
            <person name="Mortimer J.C."/>
            <person name="Mutuku J.M."/>
            <person name="Nomura T."/>
            <person name="Sasaki-Sekimoto Y."/>
            <person name="Seto Y."/>
            <person name="Wang Y."/>
            <person name="Wakatake T."/>
            <person name="Sakakibara H."/>
            <person name="Demura T."/>
            <person name="Yamaguchi S."/>
            <person name="Yoneyama K."/>
            <person name="Manabe R.I."/>
            <person name="Nelson D.C."/>
            <person name="Schulman A.H."/>
            <person name="Timko M.P."/>
            <person name="dePamphilis C.W."/>
            <person name="Choi D."/>
            <person name="Shirasu K."/>
        </authorList>
    </citation>
    <scope>NUCLEOTIDE SEQUENCE [LARGE SCALE GENOMIC DNA]</scope>
    <source>
        <strain evidence="2">cv. UVA1</strain>
    </source>
</reference>
<evidence type="ECO:0000313" key="1">
    <source>
        <dbReference type="EMBL" id="GER49366.1"/>
    </source>
</evidence>
<organism evidence="1 2">
    <name type="scientific">Striga asiatica</name>
    <name type="common">Asiatic witchweed</name>
    <name type="synonym">Buchnera asiatica</name>
    <dbReference type="NCBI Taxonomy" id="4170"/>
    <lineage>
        <taxon>Eukaryota</taxon>
        <taxon>Viridiplantae</taxon>
        <taxon>Streptophyta</taxon>
        <taxon>Embryophyta</taxon>
        <taxon>Tracheophyta</taxon>
        <taxon>Spermatophyta</taxon>
        <taxon>Magnoliopsida</taxon>
        <taxon>eudicotyledons</taxon>
        <taxon>Gunneridae</taxon>
        <taxon>Pentapetalae</taxon>
        <taxon>asterids</taxon>
        <taxon>lamiids</taxon>
        <taxon>Lamiales</taxon>
        <taxon>Orobanchaceae</taxon>
        <taxon>Buchnereae</taxon>
        <taxon>Striga</taxon>
    </lineage>
</organism>